<feature type="region of interest" description="Disordered" evidence="9">
    <location>
        <begin position="477"/>
        <end position="501"/>
    </location>
</feature>
<dbReference type="GO" id="GO:0004521">
    <property type="term" value="F:RNA endonuclease activity"/>
    <property type="evidence" value="ECO:0007669"/>
    <property type="project" value="UniProtKB-UniRule"/>
</dbReference>
<dbReference type="GO" id="GO:0005730">
    <property type="term" value="C:nucleolus"/>
    <property type="evidence" value="ECO:0007669"/>
    <property type="project" value="UniProtKB-SubCell"/>
</dbReference>
<evidence type="ECO:0000256" key="9">
    <source>
        <dbReference type="SAM" id="MobiDB-lite"/>
    </source>
</evidence>
<comment type="subcellular location">
    <subcellularLocation>
        <location evidence="7">Nucleus</location>
        <location evidence="7">Nucleolus</location>
    </subcellularLocation>
</comment>
<dbReference type="GO" id="GO:0046872">
    <property type="term" value="F:metal ion binding"/>
    <property type="evidence" value="ECO:0007669"/>
    <property type="project" value="UniProtKB-UniRule"/>
</dbReference>
<evidence type="ECO:0000256" key="5">
    <source>
        <dbReference type="ARBA" id="ARBA00022833"/>
    </source>
</evidence>
<evidence type="ECO:0000259" key="10">
    <source>
        <dbReference type="Pfam" id="PF08772"/>
    </source>
</evidence>
<evidence type="ECO:0000313" key="13">
    <source>
        <dbReference type="Proteomes" id="UP001140562"/>
    </source>
</evidence>
<gene>
    <name evidence="12" type="primary">nob1</name>
    <name evidence="12" type="ORF">N0V87_010184</name>
</gene>
<dbReference type="PANTHER" id="PTHR12814">
    <property type="entry name" value="RNA-BINDING PROTEIN NOB1"/>
    <property type="match status" value="1"/>
</dbReference>
<accession>A0A9W8WPR7</accession>
<keyword evidence="3 7" id="KW-0479">Metal-binding</keyword>
<dbReference type="Gene3D" id="6.20.210.10">
    <property type="entry name" value="Nin one binding (NOB1), Zn-ribbon-like"/>
    <property type="match status" value="1"/>
</dbReference>
<feature type="binding site" evidence="8">
    <location>
        <position position="364"/>
    </location>
    <ligand>
        <name>Zn(2+)</name>
        <dbReference type="ChEBI" id="CHEBI:29105"/>
    </ligand>
</feature>
<reference evidence="12" key="1">
    <citation type="submission" date="2022-10" db="EMBL/GenBank/DDBJ databases">
        <title>Tapping the CABI collections for fungal endophytes: first genome assemblies for Collariella, Neodidymelliopsis, Ascochyta clinopodiicola, Didymella pomorum, Didymosphaeria variabile, Neocosmospora piperis and Neocucurbitaria cava.</title>
        <authorList>
            <person name="Hill R."/>
        </authorList>
    </citation>
    <scope>NUCLEOTIDE SEQUENCE</scope>
    <source>
        <strain evidence="12">IMI 360193</strain>
    </source>
</reference>
<feature type="compositionally biased region" description="Polar residues" evidence="9">
    <location>
        <begin position="295"/>
        <end position="310"/>
    </location>
</feature>
<keyword evidence="13" id="KW-1185">Reference proteome</keyword>
<feature type="binding site" evidence="8">
    <location>
        <position position="361"/>
    </location>
    <ligand>
        <name>Zn(2+)</name>
        <dbReference type="ChEBI" id="CHEBI:29105"/>
    </ligand>
</feature>
<comment type="caution">
    <text evidence="12">The sequence shown here is derived from an EMBL/GenBank/DDBJ whole genome shotgun (WGS) entry which is preliminary data.</text>
</comment>
<feature type="domain" description="Nin one binding (NOB1) Zn-ribbon-like" evidence="10">
    <location>
        <begin position="351"/>
        <end position="422"/>
    </location>
</feature>
<dbReference type="CDD" id="cd09876">
    <property type="entry name" value="PIN_Nob1-like"/>
    <property type="match status" value="1"/>
</dbReference>
<keyword evidence="4" id="KW-0378">Hydrolase</keyword>
<feature type="region of interest" description="Disordered" evidence="9">
    <location>
        <begin position="111"/>
        <end position="253"/>
    </location>
</feature>
<dbReference type="Pfam" id="PF17146">
    <property type="entry name" value="PIN_6"/>
    <property type="match status" value="1"/>
</dbReference>
<keyword evidence="6 7" id="KW-0539">Nucleus</keyword>
<evidence type="ECO:0000256" key="4">
    <source>
        <dbReference type="ARBA" id="ARBA00022801"/>
    </source>
</evidence>
<dbReference type="InterPro" id="IPR033411">
    <property type="entry name" value="Ribonuclease_PIN"/>
</dbReference>
<dbReference type="OrthoDB" id="446759at2759"/>
<protein>
    <recommendedName>
        <fullName evidence="7">20S-pre-rRNA D-site endonuclease NOB1</fullName>
    </recommendedName>
</protein>
<dbReference type="InterPro" id="IPR014881">
    <property type="entry name" value="NOB1_Zn-bd"/>
</dbReference>
<dbReference type="GO" id="GO:0030688">
    <property type="term" value="C:preribosome, small subunit precursor"/>
    <property type="evidence" value="ECO:0007669"/>
    <property type="project" value="TreeGrafter"/>
</dbReference>
<dbReference type="InterPro" id="IPR039907">
    <property type="entry name" value="NOB1"/>
</dbReference>
<feature type="binding site" evidence="8">
    <location>
        <position position="376"/>
    </location>
    <ligand>
        <name>Zn(2+)</name>
        <dbReference type="ChEBI" id="CHEBI:29105"/>
    </ligand>
</feature>
<proteinExistence type="inferred from homology"/>
<name>A0A9W8WPR7_9PLEO</name>
<comment type="similarity">
    <text evidence="1 7">Belongs to the NOB1 family.</text>
</comment>
<keyword evidence="5 7" id="KW-0862">Zinc</keyword>
<evidence type="ECO:0000256" key="6">
    <source>
        <dbReference type="ARBA" id="ARBA00023242"/>
    </source>
</evidence>
<dbReference type="InterPro" id="IPR017117">
    <property type="entry name" value="Nob1_euk"/>
</dbReference>
<dbReference type="GO" id="GO:0016787">
    <property type="term" value="F:hydrolase activity"/>
    <property type="evidence" value="ECO:0007669"/>
    <property type="project" value="UniProtKB-KW"/>
</dbReference>
<evidence type="ECO:0000256" key="8">
    <source>
        <dbReference type="PIRSR" id="PIRSR037125-1"/>
    </source>
</evidence>
<comment type="function">
    <text evidence="7">Required for the synthesis of 40S ribosome subunits. Has a role in processing 20S pre-rRNA into the mature 18S rRNA, where it is required for cleavage at the 3' end of the mature 18S rRNA (D-site). Accompanies the 20S pre-rRNA from the nucleus to the cytoplasm.</text>
</comment>
<evidence type="ECO:0000256" key="1">
    <source>
        <dbReference type="ARBA" id="ARBA00005858"/>
    </source>
</evidence>
<dbReference type="PIRSF" id="PIRSF037125">
    <property type="entry name" value="D-site_20S_pre-rRNA_nuclease"/>
    <property type="match status" value="1"/>
</dbReference>
<evidence type="ECO:0000256" key="3">
    <source>
        <dbReference type="ARBA" id="ARBA00022723"/>
    </source>
</evidence>
<dbReference type="EMBL" id="JAPEUV010000215">
    <property type="protein sequence ID" value="KAJ4330223.1"/>
    <property type="molecule type" value="Genomic_DNA"/>
</dbReference>
<keyword evidence="12" id="KW-0255">Endonuclease</keyword>
<feature type="region of interest" description="Disordered" evidence="9">
    <location>
        <begin position="268"/>
        <end position="317"/>
    </location>
</feature>
<feature type="compositionally biased region" description="Basic and acidic residues" evidence="9">
    <location>
        <begin position="132"/>
        <end position="147"/>
    </location>
</feature>
<sequence>MAVEPTQKPIHSLILDTGPLIKNVVSISTIINSAEELYTTPAIISEIRDEATRMRVETTLMPFLKVRNPSPASYDAVIAFSKKTGDHAVLSRQDLGILALAYEIHCERNKGDWGLRSVPKGPIKLRPEEEEEARRQKEAKDAAKAAKEQAAVESGQAAEDDEWSTVTKSKKSSKKTKGQNKKVNKPEQEQEPAQNEEMILEQPATEAEPQRKSGESVAQDVTQEQPASLPAAEEKPAEVESTSEFAQPASDATPAIESLEKDLSSLDISSAQESQQQPAPPASDDEGDDDGEWITETNLPEHQVKDSSLQADVRTQGPTQMDVATMTIDFAMQNVLLQMNLKLITTNMQRIKKLSSKVLRCHACFQIVKDMSKQFCPRCGGATLARVSCSTNAKGEFHIHLAKNYTYNKRGDKYSIPKPIAGTANTKWSGLGGGKGGWGRDLILAEDQKEYTKQQEKEKRAKHSDIMDQDYLPGILTGDRGRAGGRVKVGAGKNVNSKKRH</sequence>
<dbReference type="InterPro" id="IPR036283">
    <property type="entry name" value="NOB1_Zf-like_sf"/>
</dbReference>
<evidence type="ECO:0000259" key="11">
    <source>
        <dbReference type="Pfam" id="PF17146"/>
    </source>
</evidence>
<dbReference type="FunFam" id="3.40.50.1010:FF:000020">
    <property type="entry name" value="20S-pre-rRNA D-site endonuclease NOB1"/>
    <property type="match status" value="1"/>
</dbReference>
<feature type="binding site" evidence="8">
    <location>
        <position position="379"/>
    </location>
    <ligand>
        <name>Zn(2+)</name>
        <dbReference type="ChEBI" id="CHEBI:29105"/>
    </ligand>
</feature>
<evidence type="ECO:0000256" key="2">
    <source>
        <dbReference type="ARBA" id="ARBA00022722"/>
    </source>
</evidence>
<dbReference type="GO" id="GO:0005737">
    <property type="term" value="C:cytoplasm"/>
    <property type="evidence" value="ECO:0007669"/>
    <property type="project" value="UniProtKB-ARBA"/>
</dbReference>
<dbReference type="AlphaFoldDB" id="A0A9W8WPR7"/>
<organism evidence="12 13">
    <name type="scientific">Didymella glomerata</name>
    <dbReference type="NCBI Taxonomy" id="749621"/>
    <lineage>
        <taxon>Eukaryota</taxon>
        <taxon>Fungi</taxon>
        <taxon>Dikarya</taxon>
        <taxon>Ascomycota</taxon>
        <taxon>Pezizomycotina</taxon>
        <taxon>Dothideomycetes</taxon>
        <taxon>Pleosporomycetidae</taxon>
        <taxon>Pleosporales</taxon>
        <taxon>Pleosporineae</taxon>
        <taxon>Didymellaceae</taxon>
        <taxon>Didymella</taxon>
    </lineage>
</organism>
<dbReference type="Pfam" id="PF08772">
    <property type="entry name" value="Zn_ribbon_NOB1"/>
    <property type="match status" value="1"/>
</dbReference>
<dbReference type="Gene3D" id="3.40.50.1010">
    <property type="entry name" value="5'-nuclease"/>
    <property type="match status" value="1"/>
</dbReference>
<dbReference type="SUPFAM" id="SSF144206">
    <property type="entry name" value="NOB1 zinc finger-like"/>
    <property type="match status" value="1"/>
</dbReference>
<dbReference type="PANTHER" id="PTHR12814:SF2">
    <property type="entry name" value="RNA-BINDING PROTEIN NOB1"/>
    <property type="match status" value="1"/>
</dbReference>
<dbReference type="Proteomes" id="UP001140562">
    <property type="component" value="Unassembled WGS sequence"/>
</dbReference>
<feature type="compositionally biased region" description="Basic residues" evidence="9">
    <location>
        <begin position="168"/>
        <end position="183"/>
    </location>
</feature>
<feature type="compositionally biased region" description="Acidic residues" evidence="9">
    <location>
        <begin position="283"/>
        <end position="293"/>
    </location>
</feature>
<keyword evidence="2" id="KW-0540">Nuclease</keyword>
<evidence type="ECO:0000256" key="7">
    <source>
        <dbReference type="PIRNR" id="PIRNR037125"/>
    </source>
</evidence>
<dbReference type="GO" id="GO:0030490">
    <property type="term" value="P:maturation of SSU-rRNA"/>
    <property type="evidence" value="ECO:0007669"/>
    <property type="project" value="TreeGrafter"/>
</dbReference>
<feature type="domain" description="Ribonuclease PIN" evidence="11">
    <location>
        <begin position="13"/>
        <end position="104"/>
    </location>
</feature>
<feature type="compositionally biased region" description="Low complexity" evidence="9">
    <location>
        <begin position="486"/>
        <end position="495"/>
    </location>
</feature>
<evidence type="ECO:0000313" key="12">
    <source>
        <dbReference type="EMBL" id="KAJ4330223.1"/>
    </source>
</evidence>